<dbReference type="NCBIfam" id="TIGR00229">
    <property type="entry name" value="sensory_box"/>
    <property type="match status" value="1"/>
</dbReference>
<dbReference type="EMBL" id="JAUYVI010000003">
    <property type="protein sequence ID" value="MDQ7247672.1"/>
    <property type="molecule type" value="Genomic_DNA"/>
</dbReference>
<dbReference type="Gene3D" id="1.10.3990.20">
    <property type="entry name" value="protein bp1543"/>
    <property type="match status" value="1"/>
</dbReference>
<sequence length="193" mass="21385">MVQFKGRRYSLKLDYSSWNALEQAAARRNMRLNQLVDELAVATNHEGNFSATVRAQCLAELKTQIEELEGKVRLQQMSGEGISAALIADASPAPCFVVDGRNTVQKANGPAQKWLGLAESALVGRPVDQYFQVKSTQTLSQIVEQFGQGKYQVFPARIVCLRPGRLIMAKATICPILRRSENDLIYVIMIDVG</sequence>
<dbReference type="InterPro" id="IPR013767">
    <property type="entry name" value="PAS_fold"/>
</dbReference>
<dbReference type="RefSeq" id="WP_379955106.1">
    <property type="nucleotide sequence ID" value="NZ_JAUYVI010000003.1"/>
</dbReference>
<dbReference type="InterPro" id="IPR035965">
    <property type="entry name" value="PAS-like_dom_sf"/>
</dbReference>
<dbReference type="SMART" id="SM00091">
    <property type="entry name" value="PAS"/>
    <property type="match status" value="1"/>
</dbReference>
<organism evidence="2 3">
    <name type="scientific">Dongia sedimenti</name>
    <dbReference type="NCBI Taxonomy" id="3064282"/>
    <lineage>
        <taxon>Bacteria</taxon>
        <taxon>Pseudomonadati</taxon>
        <taxon>Pseudomonadota</taxon>
        <taxon>Alphaproteobacteria</taxon>
        <taxon>Rhodospirillales</taxon>
        <taxon>Dongiaceae</taxon>
        <taxon>Dongia</taxon>
    </lineage>
</organism>
<dbReference type="SUPFAM" id="SSF55785">
    <property type="entry name" value="PYP-like sensor domain (PAS domain)"/>
    <property type="match status" value="1"/>
</dbReference>
<name>A0ABU0YIY2_9PROT</name>
<evidence type="ECO:0000313" key="2">
    <source>
        <dbReference type="EMBL" id="MDQ7247672.1"/>
    </source>
</evidence>
<dbReference type="InterPro" id="IPR027373">
    <property type="entry name" value="RHH_dom"/>
</dbReference>
<feature type="domain" description="PAS" evidence="1">
    <location>
        <begin position="82"/>
        <end position="148"/>
    </location>
</feature>
<gene>
    <name evidence="2" type="ORF">Q8A70_08330</name>
</gene>
<dbReference type="CDD" id="cd00130">
    <property type="entry name" value="PAS"/>
    <property type="match status" value="1"/>
</dbReference>
<dbReference type="Proteomes" id="UP001230156">
    <property type="component" value="Unassembled WGS sequence"/>
</dbReference>
<evidence type="ECO:0000313" key="3">
    <source>
        <dbReference type="Proteomes" id="UP001230156"/>
    </source>
</evidence>
<dbReference type="InterPro" id="IPR038268">
    <property type="entry name" value="RHH_sf"/>
</dbReference>
<proteinExistence type="predicted"/>
<dbReference type="Pfam" id="PF13467">
    <property type="entry name" value="RHH_4"/>
    <property type="match status" value="1"/>
</dbReference>
<dbReference type="Gene3D" id="3.30.450.20">
    <property type="entry name" value="PAS domain"/>
    <property type="match status" value="1"/>
</dbReference>
<dbReference type="InterPro" id="IPR000014">
    <property type="entry name" value="PAS"/>
</dbReference>
<reference evidence="3" key="1">
    <citation type="submission" date="2023-08" db="EMBL/GenBank/DDBJ databases">
        <title>Rhodospirillaceae gen. nov., a novel taxon isolated from the Yangtze River Yuezi River estuary sludge.</title>
        <authorList>
            <person name="Ruan L."/>
        </authorList>
    </citation>
    <scope>NUCLEOTIDE SEQUENCE [LARGE SCALE GENOMIC DNA]</scope>
    <source>
        <strain evidence="3">R-7</strain>
    </source>
</reference>
<protein>
    <submittedName>
        <fullName evidence="2">Ribbon-helix-helix domain-containing protein</fullName>
    </submittedName>
</protein>
<accession>A0ABU0YIY2</accession>
<keyword evidence="3" id="KW-1185">Reference proteome</keyword>
<comment type="caution">
    <text evidence="2">The sequence shown here is derived from an EMBL/GenBank/DDBJ whole genome shotgun (WGS) entry which is preliminary data.</text>
</comment>
<evidence type="ECO:0000259" key="1">
    <source>
        <dbReference type="SMART" id="SM00091"/>
    </source>
</evidence>
<dbReference type="Pfam" id="PF00989">
    <property type="entry name" value="PAS"/>
    <property type="match status" value="1"/>
</dbReference>